<dbReference type="InterPro" id="IPR001806">
    <property type="entry name" value="Small_GTPase"/>
</dbReference>
<evidence type="ECO:0000256" key="3">
    <source>
        <dbReference type="ARBA" id="ARBA00022481"/>
    </source>
</evidence>
<dbReference type="PROSITE" id="PS51420">
    <property type="entry name" value="RHO"/>
    <property type="match status" value="1"/>
</dbReference>
<dbReference type="GO" id="GO:0003924">
    <property type="term" value="F:GTPase activity"/>
    <property type="evidence" value="ECO:0007669"/>
    <property type="project" value="InterPro"/>
</dbReference>
<evidence type="ECO:0000256" key="5">
    <source>
        <dbReference type="ARBA" id="ARBA00023134"/>
    </source>
</evidence>
<dbReference type="SMART" id="SM00173">
    <property type="entry name" value="RAS"/>
    <property type="match status" value="1"/>
</dbReference>
<keyword evidence="2" id="KW-1003">Cell membrane</keyword>
<evidence type="ECO:0000256" key="7">
    <source>
        <dbReference type="ARBA" id="ARBA00023288"/>
    </source>
</evidence>
<keyword evidence="7" id="KW-0449">Lipoprotein</keyword>
<dbReference type="Proteomes" id="UP001318040">
    <property type="component" value="Chromosome 37"/>
</dbReference>
<gene>
    <name evidence="10" type="primary">LOC116949547</name>
</gene>
<organism evidence="9 10">
    <name type="scientific">Petromyzon marinus</name>
    <name type="common">Sea lamprey</name>
    <dbReference type="NCBI Taxonomy" id="7757"/>
    <lineage>
        <taxon>Eukaryota</taxon>
        <taxon>Metazoa</taxon>
        <taxon>Chordata</taxon>
        <taxon>Craniata</taxon>
        <taxon>Vertebrata</taxon>
        <taxon>Cyclostomata</taxon>
        <taxon>Hyperoartia</taxon>
        <taxon>Petromyzontiformes</taxon>
        <taxon>Petromyzontidae</taxon>
        <taxon>Petromyzon</taxon>
    </lineage>
</organism>
<dbReference type="Gene3D" id="3.40.50.300">
    <property type="entry name" value="P-loop containing nucleotide triphosphate hydrolases"/>
    <property type="match status" value="1"/>
</dbReference>
<keyword evidence="6" id="KW-0472">Membrane</keyword>
<dbReference type="Pfam" id="PF00071">
    <property type="entry name" value="Ras"/>
    <property type="match status" value="2"/>
</dbReference>
<protein>
    <submittedName>
        <fullName evidence="10">GTP-binding protein Di-Ras1-like</fullName>
    </submittedName>
</protein>
<dbReference type="SMART" id="SM00174">
    <property type="entry name" value="RHO"/>
    <property type="match status" value="1"/>
</dbReference>
<keyword evidence="5" id="KW-0342">GTP-binding</keyword>
<reference evidence="10" key="1">
    <citation type="submission" date="2025-08" db="UniProtKB">
        <authorList>
            <consortium name="RefSeq"/>
        </authorList>
    </citation>
    <scope>IDENTIFICATION</scope>
    <source>
        <tissue evidence="10">Sperm</tissue>
    </source>
</reference>
<evidence type="ECO:0000313" key="9">
    <source>
        <dbReference type="Proteomes" id="UP001318040"/>
    </source>
</evidence>
<dbReference type="GO" id="GO:0005525">
    <property type="term" value="F:GTP binding"/>
    <property type="evidence" value="ECO:0007669"/>
    <property type="project" value="UniProtKB-KW"/>
</dbReference>
<evidence type="ECO:0000256" key="8">
    <source>
        <dbReference type="SAM" id="MobiDB-lite"/>
    </source>
</evidence>
<evidence type="ECO:0000256" key="1">
    <source>
        <dbReference type="ARBA" id="ARBA00004193"/>
    </source>
</evidence>
<accession>A0AAJ7X622</accession>
<dbReference type="KEGG" id="pmrn:116949547"/>
<sequence>MKQQLSHREQQQQHGQRARVVFFGAAGTGKSSLIRRFLSDSFDPIYKPTVEELHRFNCGTDTAAAAGGGGRGDGEFILELLDTAGSYSFPAMRRLAVRSGDAFVLAFSVDDPDSFEEVTRIRDEILVERATLRDERLANGHEGGGGGGGDAEDLPRAAPRILVVGCKSDSREASSTRAVAKEEASCVTELDWGHRYVEASAKDGGGVMELFQELVGMVKGPGGDVRLSAETRRAQFRDQAKRQQQQQQQQRSKERPKRAETFPKVEEARPPGIKKANSCSIC</sequence>
<dbReference type="SUPFAM" id="SSF52540">
    <property type="entry name" value="P-loop containing nucleoside triphosphate hydrolases"/>
    <property type="match status" value="1"/>
</dbReference>
<dbReference type="PROSITE" id="PS51421">
    <property type="entry name" value="RAS"/>
    <property type="match status" value="1"/>
</dbReference>
<dbReference type="PANTHER" id="PTHR46149:SF7">
    <property type="entry name" value="GTP-BINDING PROTEIN DI-RAS2"/>
    <property type="match status" value="1"/>
</dbReference>
<feature type="compositionally biased region" description="Basic and acidic residues" evidence="8">
    <location>
        <begin position="251"/>
        <end position="269"/>
    </location>
</feature>
<dbReference type="PANTHER" id="PTHR46149">
    <property type="entry name" value="MIP08469P"/>
    <property type="match status" value="1"/>
</dbReference>
<dbReference type="GO" id="GO:0005886">
    <property type="term" value="C:plasma membrane"/>
    <property type="evidence" value="ECO:0007669"/>
    <property type="project" value="UniProtKB-SubCell"/>
</dbReference>
<comment type="subcellular location">
    <subcellularLocation>
        <location evidence="1">Cell membrane</location>
        <topology evidence="1">Lipid-anchor</topology>
    </subcellularLocation>
</comment>
<proteinExistence type="predicted"/>
<keyword evidence="3" id="KW-0488">Methylation</keyword>
<dbReference type="PRINTS" id="PR00449">
    <property type="entry name" value="RASTRNSFRMNG"/>
</dbReference>
<evidence type="ECO:0000256" key="2">
    <source>
        <dbReference type="ARBA" id="ARBA00022475"/>
    </source>
</evidence>
<evidence type="ECO:0000313" key="10">
    <source>
        <dbReference type="RefSeq" id="XP_032822859.1"/>
    </source>
</evidence>
<dbReference type="InterPro" id="IPR027417">
    <property type="entry name" value="P-loop_NTPase"/>
</dbReference>
<keyword evidence="4" id="KW-0547">Nucleotide-binding</keyword>
<feature type="region of interest" description="Disordered" evidence="8">
    <location>
        <begin position="238"/>
        <end position="282"/>
    </location>
</feature>
<evidence type="ECO:0000256" key="4">
    <source>
        <dbReference type="ARBA" id="ARBA00022741"/>
    </source>
</evidence>
<dbReference type="InterPro" id="IPR052236">
    <property type="entry name" value="Small_GTPase_RasD"/>
</dbReference>
<dbReference type="AlphaFoldDB" id="A0AAJ7X622"/>
<dbReference type="RefSeq" id="XP_032822859.1">
    <property type="nucleotide sequence ID" value="XM_032966968.1"/>
</dbReference>
<dbReference type="SMART" id="SM00175">
    <property type="entry name" value="RAB"/>
    <property type="match status" value="1"/>
</dbReference>
<dbReference type="PROSITE" id="PS51419">
    <property type="entry name" value="RAB"/>
    <property type="match status" value="1"/>
</dbReference>
<keyword evidence="9" id="KW-1185">Reference proteome</keyword>
<evidence type="ECO:0000256" key="6">
    <source>
        <dbReference type="ARBA" id="ARBA00023136"/>
    </source>
</evidence>
<name>A0AAJ7X622_PETMA</name>